<gene>
    <name evidence="6" type="ORF">DSTB1V02_LOCUS2004</name>
</gene>
<dbReference type="SMART" id="SM00082">
    <property type="entry name" value="LRRCT"/>
    <property type="match status" value="1"/>
</dbReference>
<feature type="chain" id="PRO_5036209532" description="LRRCT domain-containing protein" evidence="4">
    <location>
        <begin position="21"/>
        <end position="386"/>
    </location>
</feature>
<dbReference type="InterPro" id="IPR003591">
    <property type="entry name" value="Leu-rich_rpt_typical-subtyp"/>
</dbReference>
<reference evidence="6" key="1">
    <citation type="submission" date="2020-11" db="EMBL/GenBank/DDBJ databases">
        <authorList>
            <person name="Tran Van P."/>
        </authorList>
    </citation>
    <scope>NUCLEOTIDE SEQUENCE</scope>
</reference>
<keyword evidence="2 4" id="KW-0732">Signal</keyword>
<dbReference type="EMBL" id="CAJPEV010000207">
    <property type="protein sequence ID" value="CAG0882371.1"/>
    <property type="molecule type" value="Genomic_DNA"/>
</dbReference>
<dbReference type="Gene3D" id="3.80.10.10">
    <property type="entry name" value="Ribonuclease Inhibitor"/>
    <property type="match status" value="2"/>
</dbReference>
<dbReference type="OrthoDB" id="8861968at2759"/>
<dbReference type="EMBL" id="LR899724">
    <property type="protein sequence ID" value="CAD7242029.1"/>
    <property type="molecule type" value="Genomic_DNA"/>
</dbReference>
<sequence>MEGRTVFLIGVICLVLGAWGKSLNDSTGCPEELKGRCRCGLHALERIYPELNPGSPMFVTNCTNSRFQDPDVLSFIPTETEYLIFTGNEFRELPPNVFGEEDTNLKIVDLSDNHITHHRLFSNFYSLKYLHLTNAFTEAEDSEKYFLSLERIFAGSSLDELKILHLEQNEIHSFSNGGVFCHLPSVEEIYLGDNLIRKLSFNVSCLTKLRVLDLRRNLIEFLDEGSRKLLDEIPSKNFQVDLGLNPFLCDCHIKDTLTWMNETKVVLLERKDYRCRDGIPKSNINKTLDEIREMQCFSASPQSVNAVYPMAYEPKHPRATEHLLHLRSTAGVPAEGKNANSLKLWRRKLLFQESLTVHRFDYVCPEDLKKAECALLDARRSRPEKL</sequence>
<feature type="domain" description="LRRCT" evidence="5">
    <location>
        <begin position="245"/>
        <end position="297"/>
    </location>
</feature>
<evidence type="ECO:0000256" key="1">
    <source>
        <dbReference type="ARBA" id="ARBA00022614"/>
    </source>
</evidence>
<dbReference type="SUPFAM" id="SSF52058">
    <property type="entry name" value="L domain-like"/>
    <property type="match status" value="1"/>
</dbReference>
<evidence type="ECO:0000313" key="6">
    <source>
        <dbReference type="EMBL" id="CAD7242029.1"/>
    </source>
</evidence>
<evidence type="ECO:0000256" key="2">
    <source>
        <dbReference type="ARBA" id="ARBA00022729"/>
    </source>
</evidence>
<proteinExistence type="predicted"/>
<keyword evidence="1" id="KW-0433">Leucine-rich repeat</keyword>
<evidence type="ECO:0000313" key="7">
    <source>
        <dbReference type="Proteomes" id="UP000677054"/>
    </source>
</evidence>
<organism evidence="6">
    <name type="scientific">Darwinula stevensoni</name>
    <dbReference type="NCBI Taxonomy" id="69355"/>
    <lineage>
        <taxon>Eukaryota</taxon>
        <taxon>Metazoa</taxon>
        <taxon>Ecdysozoa</taxon>
        <taxon>Arthropoda</taxon>
        <taxon>Crustacea</taxon>
        <taxon>Oligostraca</taxon>
        <taxon>Ostracoda</taxon>
        <taxon>Podocopa</taxon>
        <taxon>Podocopida</taxon>
        <taxon>Darwinulocopina</taxon>
        <taxon>Darwinuloidea</taxon>
        <taxon>Darwinulidae</taxon>
        <taxon>Darwinula</taxon>
    </lineage>
</organism>
<keyword evidence="3" id="KW-0677">Repeat</keyword>
<evidence type="ECO:0000256" key="3">
    <source>
        <dbReference type="ARBA" id="ARBA00022737"/>
    </source>
</evidence>
<keyword evidence="7" id="KW-1185">Reference proteome</keyword>
<dbReference type="PANTHER" id="PTHR24366:SF64">
    <property type="entry name" value="LEUCINE RICH REPEATS AND IMMUNOGLOBULIN LIKE DOMAINS 2"/>
    <property type="match status" value="1"/>
</dbReference>
<evidence type="ECO:0000259" key="5">
    <source>
        <dbReference type="SMART" id="SM00082"/>
    </source>
</evidence>
<dbReference type="PANTHER" id="PTHR24366">
    <property type="entry name" value="IG(IMMUNOGLOBULIN) AND LRR(LEUCINE RICH REPEAT) DOMAINS"/>
    <property type="match status" value="1"/>
</dbReference>
<dbReference type="AlphaFoldDB" id="A0A7R9A0Z8"/>
<feature type="signal peptide" evidence="4">
    <location>
        <begin position="1"/>
        <end position="20"/>
    </location>
</feature>
<dbReference type="InterPro" id="IPR000483">
    <property type="entry name" value="Cys-rich_flank_reg_C"/>
</dbReference>
<dbReference type="SMART" id="SM00369">
    <property type="entry name" value="LRR_TYP"/>
    <property type="match status" value="4"/>
</dbReference>
<protein>
    <recommendedName>
        <fullName evidence="5">LRRCT domain-containing protein</fullName>
    </recommendedName>
</protein>
<evidence type="ECO:0000256" key="4">
    <source>
        <dbReference type="SAM" id="SignalP"/>
    </source>
</evidence>
<dbReference type="InterPro" id="IPR032675">
    <property type="entry name" value="LRR_dom_sf"/>
</dbReference>
<accession>A0A7R9A0Z8</accession>
<name>A0A7R9A0Z8_9CRUS</name>
<dbReference type="SMART" id="SM00365">
    <property type="entry name" value="LRR_SD22"/>
    <property type="match status" value="4"/>
</dbReference>
<dbReference type="Proteomes" id="UP000677054">
    <property type="component" value="Unassembled WGS sequence"/>
</dbReference>